<evidence type="ECO:0000259" key="1">
    <source>
        <dbReference type="Pfam" id="PF00144"/>
    </source>
</evidence>
<reference evidence="2 3" key="1">
    <citation type="submission" date="2017-11" db="EMBL/GenBank/DDBJ databases">
        <title>Genomic Encyclopedia of Archaeal and Bacterial Type Strains, Phase II (KMG-II): From Individual Species to Whole Genera.</title>
        <authorList>
            <person name="Goeker M."/>
        </authorList>
    </citation>
    <scope>NUCLEOTIDE SEQUENCE [LARGE SCALE GENOMIC DNA]</scope>
    <source>
        <strain evidence="2 3">DSM 25478</strain>
    </source>
</reference>
<dbReference type="AlphaFoldDB" id="A0A2M9CBU7"/>
<dbReference type="InterPro" id="IPR050491">
    <property type="entry name" value="AmpC-like"/>
</dbReference>
<dbReference type="PANTHER" id="PTHR46825">
    <property type="entry name" value="D-ALANYL-D-ALANINE-CARBOXYPEPTIDASE/ENDOPEPTIDASE AMPH"/>
    <property type="match status" value="1"/>
</dbReference>
<dbReference type="OrthoDB" id="3863176at2"/>
<gene>
    <name evidence="2" type="ORF">CLV28_2951</name>
</gene>
<proteinExistence type="predicted"/>
<dbReference type="InterPro" id="IPR001466">
    <property type="entry name" value="Beta-lactam-related"/>
</dbReference>
<dbReference type="SUPFAM" id="SSF56601">
    <property type="entry name" value="beta-lactamase/transpeptidase-like"/>
    <property type="match status" value="1"/>
</dbReference>
<keyword evidence="3" id="KW-1185">Reference proteome</keyword>
<dbReference type="EMBL" id="PGFE01000007">
    <property type="protein sequence ID" value="PJJ68535.1"/>
    <property type="molecule type" value="Genomic_DNA"/>
</dbReference>
<evidence type="ECO:0000313" key="2">
    <source>
        <dbReference type="EMBL" id="PJJ68535.1"/>
    </source>
</evidence>
<dbReference type="PANTHER" id="PTHR46825:SF14">
    <property type="entry name" value="BETA-LACTAMASE-RELATED DOMAIN-CONTAINING PROTEIN"/>
    <property type="match status" value="1"/>
</dbReference>
<comment type="caution">
    <text evidence="2">The sequence shown here is derived from an EMBL/GenBank/DDBJ whole genome shotgun (WGS) entry which is preliminary data.</text>
</comment>
<dbReference type="Proteomes" id="UP000231693">
    <property type="component" value="Unassembled WGS sequence"/>
</dbReference>
<sequence length="303" mass="31626">MAASVAALVRGADGSGRASWTGAHGPDAVVCWASVTKIFTAALCHALVDAGSLTSRSTVTELVGVDAPPIMTVQNLVEHRAGAPVLPPGYSHLTEDNYGAWTAQRFDEQVMGRLADVATAVTPRSVPEYSNVGYAVLTRSLERAFRRPWIDLVREHVLAPVGVDPGAFAVGAPSSTVLPPAVRTLQARGRLRRRTLDDWDVTTGPFAGAGGLASTVPAMADVLDRVLDQGGPLHPGRTPHAWSVDGARAGVQGALMRSGSIVLVDTDTRSVGVAHVAGGLPGWGDRLASRALRRLVESTGART</sequence>
<dbReference type="RefSeq" id="WP_100424099.1">
    <property type="nucleotide sequence ID" value="NZ_BOOX01000011.1"/>
</dbReference>
<dbReference type="Pfam" id="PF00144">
    <property type="entry name" value="Beta-lactamase"/>
    <property type="match status" value="1"/>
</dbReference>
<evidence type="ECO:0000313" key="3">
    <source>
        <dbReference type="Proteomes" id="UP000231693"/>
    </source>
</evidence>
<protein>
    <submittedName>
        <fullName evidence="2">CubicO group peptidase (Beta-lactamase class C family)</fullName>
    </submittedName>
</protein>
<organism evidence="2 3">
    <name type="scientific">Sediminihabitans luteus</name>
    <dbReference type="NCBI Taxonomy" id="1138585"/>
    <lineage>
        <taxon>Bacteria</taxon>
        <taxon>Bacillati</taxon>
        <taxon>Actinomycetota</taxon>
        <taxon>Actinomycetes</taxon>
        <taxon>Micrococcales</taxon>
        <taxon>Cellulomonadaceae</taxon>
        <taxon>Sediminihabitans</taxon>
    </lineage>
</organism>
<dbReference type="Gene3D" id="3.40.710.10">
    <property type="entry name" value="DD-peptidase/beta-lactamase superfamily"/>
    <property type="match status" value="1"/>
</dbReference>
<feature type="domain" description="Beta-lactamase-related" evidence="1">
    <location>
        <begin position="18"/>
        <end position="231"/>
    </location>
</feature>
<accession>A0A2M9CBU7</accession>
<dbReference type="InterPro" id="IPR012338">
    <property type="entry name" value="Beta-lactam/transpept-like"/>
</dbReference>
<name>A0A2M9CBU7_9CELL</name>